<keyword evidence="1" id="KW-0833">Ubl conjugation pathway</keyword>
<evidence type="ECO:0000259" key="3">
    <source>
        <dbReference type="PROSITE" id="PS50181"/>
    </source>
</evidence>
<feature type="compositionally biased region" description="Basic and acidic residues" evidence="2">
    <location>
        <begin position="118"/>
        <end position="128"/>
    </location>
</feature>
<dbReference type="RefSeq" id="XP_035323547.1">
    <property type="nucleotide sequence ID" value="XM_035465710.1"/>
</dbReference>
<dbReference type="OrthoDB" id="2117972at2759"/>
<feature type="compositionally biased region" description="Basic and acidic residues" evidence="2">
    <location>
        <begin position="74"/>
        <end position="83"/>
    </location>
</feature>
<proteinExistence type="predicted"/>
<gene>
    <name evidence="4" type="ORF">GMORB2_3734</name>
</gene>
<feature type="compositionally biased region" description="Basic and acidic residues" evidence="2">
    <location>
        <begin position="183"/>
        <end position="199"/>
    </location>
</feature>
<feature type="compositionally biased region" description="Pro residues" evidence="2">
    <location>
        <begin position="208"/>
        <end position="217"/>
    </location>
</feature>
<feature type="compositionally biased region" description="Basic residues" evidence="2">
    <location>
        <begin position="462"/>
        <end position="475"/>
    </location>
</feature>
<accession>A0A9P5D6L9</accession>
<dbReference type="Gene3D" id="1.20.1280.50">
    <property type="match status" value="1"/>
</dbReference>
<evidence type="ECO:0000313" key="4">
    <source>
        <dbReference type="EMBL" id="KAF4124895.1"/>
    </source>
</evidence>
<feature type="region of interest" description="Disordered" evidence="2">
    <location>
        <begin position="462"/>
        <end position="486"/>
    </location>
</feature>
<dbReference type="GO" id="GO:0005737">
    <property type="term" value="C:cytoplasm"/>
    <property type="evidence" value="ECO:0007669"/>
    <property type="project" value="TreeGrafter"/>
</dbReference>
<feature type="compositionally biased region" description="Acidic residues" evidence="2">
    <location>
        <begin position="320"/>
        <end position="330"/>
    </location>
</feature>
<dbReference type="PANTHER" id="PTHR12874">
    <property type="entry name" value="F-BOX ONLY PROTEIN 48-RELATED"/>
    <property type="match status" value="1"/>
</dbReference>
<dbReference type="PROSITE" id="PS50181">
    <property type="entry name" value="FBOX"/>
    <property type="match status" value="1"/>
</dbReference>
<dbReference type="SUPFAM" id="SSF81383">
    <property type="entry name" value="F-box domain"/>
    <property type="match status" value="1"/>
</dbReference>
<evidence type="ECO:0000256" key="2">
    <source>
        <dbReference type="SAM" id="MobiDB-lite"/>
    </source>
</evidence>
<dbReference type="GO" id="GO:0019005">
    <property type="term" value="C:SCF ubiquitin ligase complex"/>
    <property type="evidence" value="ECO:0007669"/>
    <property type="project" value="TreeGrafter"/>
</dbReference>
<feature type="compositionally biased region" description="Basic and acidic residues" evidence="2">
    <location>
        <begin position="143"/>
        <end position="158"/>
    </location>
</feature>
<dbReference type="EMBL" id="JAANYQ010000003">
    <property type="protein sequence ID" value="KAF4124895.1"/>
    <property type="molecule type" value="Genomic_DNA"/>
</dbReference>
<evidence type="ECO:0000256" key="1">
    <source>
        <dbReference type="ARBA" id="ARBA00022786"/>
    </source>
</evidence>
<dbReference type="Pfam" id="PF12937">
    <property type="entry name" value="F-box-like"/>
    <property type="match status" value="1"/>
</dbReference>
<feature type="region of interest" description="Disordered" evidence="2">
    <location>
        <begin position="320"/>
        <end position="341"/>
    </location>
</feature>
<keyword evidence="5" id="KW-1185">Reference proteome</keyword>
<dbReference type="InterPro" id="IPR001810">
    <property type="entry name" value="F-box_dom"/>
</dbReference>
<dbReference type="PANTHER" id="PTHR12874:SF9">
    <property type="entry name" value="F-BOX ONLY PROTEIN 48"/>
    <property type="match status" value="1"/>
</dbReference>
<feature type="region of interest" description="Disordered" evidence="2">
    <location>
        <begin position="1"/>
        <end position="219"/>
    </location>
</feature>
<comment type="caution">
    <text evidence="4">The sequence shown here is derived from an EMBL/GenBank/DDBJ whole genome shotgun (WGS) entry which is preliminary data.</text>
</comment>
<dbReference type="InterPro" id="IPR036047">
    <property type="entry name" value="F-box-like_dom_sf"/>
</dbReference>
<protein>
    <submittedName>
        <fullName evidence="4">F-box protein 9</fullName>
    </submittedName>
</protein>
<dbReference type="GO" id="GO:0031146">
    <property type="term" value="P:SCF-dependent proteasomal ubiquitin-dependent protein catabolic process"/>
    <property type="evidence" value="ECO:0007669"/>
    <property type="project" value="TreeGrafter"/>
</dbReference>
<dbReference type="AlphaFoldDB" id="A0A9P5D6L9"/>
<name>A0A9P5D6L9_9HYPO</name>
<sequence length="594" mass="66287">MSQDQQLDSELDSFRRQWLSEVRGRNEPPPDARSAGQQEQHQQHRQHQQPTTRKPAPAPPVPSSSGTRPACTSVDDRACDDVHVQSLSFDEPPPRPPGPTIGRGGDDEASRELVSALDHFEEAMEREAQGNMGESLKLYRRAYKLDNGVDRRYREKHFPASRLKTSKPAPAAPPPQPSGSEPSRSEPSRAGGDVEEKRGGAVKAAEDQPPPPPPPAPIADLLQTFSGLSIEPVPPEVEGMPQPPCPISDLPEELLVHVMRDVAVADVADFARLSLVCRRMAYLVSTEQQIWRRVSEGDEFGFAAMHHRYAVGIDWKDMSAEDEGEGEDEDGGRNGAPTMILDGDGTVLTSREMRSRLAARSAEVTRSLVPSPSYPDWRSLFRSRPRIRFNGCYISTVNYVRSGALSTNQATWGGSPIHIVTYYRYLRFFRDGSAISLLTTDEPRDVVHHLTKEEVELVRDRKHHHLHHHHGHGHGHGQQSQETSAPAALPTPVMSLALKGRWRISPSRDLSVQGGVEEDEEEEGNVYVETEGVGPKYMYRMDLSLRSAGKAAARNNKVVWRGFYSYNKLTDDWAEFGLKNDRPFFFSRVKSYGH</sequence>
<feature type="domain" description="F-box" evidence="3">
    <location>
        <begin position="244"/>
        <end position="294"/>
    </location>
</feature>
<dbReference type="InterPro" id="IPR045464">
    <property type="entry name" value="Hrt3/FBXO9_C"/>
</dbReference>
<reference evidence="4" key="1">
    <citation type="submission" date="2020-03" db="EMBL/GenBank/DDBJ databases">
        <title>Site-based positive gene gene selection in Geosmithia morbida across the United States reveals a broad range of putative effectors and factors for local host and environmental adapation.</title>
        <authorList>
            <person name="Onufrak A."/>
            <person name="Murdoch R.W."/>
            <person name="Gazis R."/>
            <person name="Huff M."/>
            <person name="Staton M."/>
            <person name="Klingeman W."/>
            <person name="Hadziabdic D."/>
        </authorList>
    </citation>
    <scope>NUCLEOTIDE SEQUENCE</scope>
    <source>
        <strain evidence="4">1262</strain>
    </source>
</reference>
<evidence type="ECO:0000313" key="5">
    <source>
        <dbReference type="Proteomes" id="UP000749293"/>
    </source>
</evidence>
<organism evidence="4 5">
    <name type="scientific">Geosmithia morbida</name>
    <dbReference type="NCBI Taxonomy" id="1094350"/>
    <lineage>
        <taxon>Eukaryota</taxon>
        <taxon>Fungi</taxon>
        <taxon>Dikarya</taxon>
        <taxon>Ascomycota</taxon>
        <taxon>Pezizomycotina</taxon>
        <taxon>Sordariomycetes</taxon>
        <taxon>Hypocreomycetidae</taxon>
        <taxon>Hypocreales</taxon>
        <taxon>Bionectriaceae</taxon>
        <taxon>Geosmithia</taxon>
    </lineage>
</organism>
<dbReference type="Pfam" id="PF19270">
    <property type="entry name" value="FBO_C"/>
    <property type="match status" value="1"/>
</dbReference>
<dbReference type="GeneID" id="55969962"/>
<dbReference type="Proteomes" id="UP000749293">
    <property type="component" value="Unassembled WGS sequence"/>
</dbReference>